<sequence>MTATPKATNSDSKPTSPLSPSQTFNNRDNIHKTSSSNLEARSHPCGVSKSLIPQKRKLSLSSLERQWSAAGPNSGTPDNVISFEDCEELPPPALDMPTAMDHASSNEYNLEDSLASIHDTQPPVNVFVHHTLLTSQNYISPNRSAENGRRPSPPPAPRPRHRELPANFERGMPDQTAFNLSQKNLSGFDTPPPEPNVPALSPSHSSLAATTNRVAHTPLNRVERRRPQPPRFPRPLTNEEFRNRSRLNLAEVRMFSMMGPDSVWKRTLNLIEEQINRDVTLETAATRRLELIESVAKLDGHMFMVINPAANELWDLRQLVPEKAWWRTVQDMWEEVMEENTRVMEGAEEMIKILEGGG</sequence>
<feature type="region of interest" description="Disordered" evidence="1">
    <location>
        <begin position="1"/>
        <end position="51"/>
    </location>
</feature>
<organism evidence="2 3">
    <name type="scientific">Sporormia fimetaria CBS 119925</name>
    <dbReference type="NCBI Taxonomy" id="1340428"/>
    <lineage>
        <taxon>Eukaryota</taxon>
        <taxon>Fungi</taxon>
        <taxon>Dikarya</taxon>
        <taxon>Ascomycota</taxon>
        <taxon>Pezizomycotina</taxon>
        <taxon>Dothideomycetes</taxon>
        <taxon>Pleosporomycetidae</taxon>
        <taxon>Pleosporales</taxon>
        <taxon>Sporormiaceae</taxon>
        <taxon>Sporormia</taxon>
    </lineage>
</organism>
<evidence type="ECO:0000256" key="1">
    <source>
        <dbReference type="SAM" id="MobiDB-lite"/>
    </source>
</evidence>
<keyword evidence="3" id="KW-1185">Reference proteome</keyword>
<reference evidence="2" key="1">
    <citation type="journal article" date="2020" name="Stud. Mycol.">
        <title>101 Dothideomycetes genomes: a test case for predicting lifestyles and emergence of pathogens.</title>
        <authorList>
            <person name="Haridas S."/>
            <person name="Albert R."/>
            <person name="Binder M."/>
            <person name="Bloem J."/>
            <person name="Labutti K."/>
            <person name="Salamov A."/>
            <person name="Andreopoulos B."/>
            <person name="Baker S."/>
            <person name="Barry K."/>
            <person name="Bills G."/>
            <person name="Bluhm B."/>
            <person name="Cannon C."/>
            <person name="Castanera R."/>
            <person name="Culley D."/>
            <person name="Daum C."/>
            <person name="Ezra D."/>
            <person name="Gonzalez J."/>
            <person name="Henrissat B."/>
            <person name="Kuo A."/>
            <person name="Liang C."/>
            <person name="Lipzen A."/>
            <person name="Lutzoni F."/>
            <person name="Magnuson J."/>
            <person name="Mondo S."/>
            <person name="Nolan M."/>
            <person name="Ohm R."/>
            <person name="Pangilinan J."/>
            <person name="Park H.-J."/>
            <person name="Ramirez L."/>
            <person name="Alfaro M."/>
            <person name="Sun H."/>
            <person name="Tritt A."/>
            <person name="Yoshinaga Y."/>
            <person name="Zwiers L.-H."/>
            <person name="Turgeon B."/>
            <person name="Goodwin S."/>
            <person name="Spatafora J."/>
            <person name="Crous P."/>
            <person name="Grigoriev I."/>
        </authorList>
    </citation>
    <scope>NUCLEOTIDE SEQUENCE</scope>
    <source>
        <strain evidence="2">CBS 119925</strain>
    </source>
</reference>
<feature type="region of interest" description="Disordered" evidence="1">
    <location>
        <begin position="137"/>
        <end position="166"/>
    </location>
</feature>
<dbReference type="AlphaFoldDB" id="A0A6A6UZT1"/>
<evidence type="ECO:0000313" key="2">
    <source>
        <dbReference type="EMBL" id="KAF2742984.1"/>
    </source>
</evidence>
<evidence type="ECO:0000313" key="3">
    <source>
        <dbReference type="Proteomes" id="UP000799440"/>
    </source>
</evidence>
<feature type="region of interest" description="Disordered" evidence="1">
    <location>
        <begin position="185"/>
        <end position="204"/>
    </location>
</feature>
<proteinExistence type="predicted"/>
<name>A0A6A6UZT1_9PLEO</name>
<gene>
    <name evidence="2" type="ORF">M011DRAFT_481121</name>
</gene>
<accession>A0A6A6UZT1</accession>
<protein>
    <submittedName>
        <fullName evidence="2">Uncharacterized protein</fullName>
    </submittedName>
</protein>
<dbReference type="EMBL" id="MU006601">
    <property type="protein sequence ID" value="KAF2742984.1"/>
    <property type="molecule type" value="Genomic_DNA"/>
</dbReference>
<feature type="compositionally biased region" description="Polar residues" evidence="1">
    <location>
        <begin position="1"/>
        <end position="39"/>
    </location>
</feature>
<dbReference type="Proteomes" id="UP000799440">
    <property type="component" value="Unassembled WGS sequence"/>
</dbReference>